<protein>
    <submittedName>
        <fullName evidence="3">Uncharacterized protein</fullName>
    </submittedName>
</protein>
<keyword evidence="2" id="KW-0812">Transmembrane</keyword>
<accession>A0AAE1U792</accession>
<keyword evidence="2" id="KW-0472">Membrane</keyword>
<feature type="region of interest" description="Disordered" evidence="1">
    <location>
        <begin position="178"/>
        <end position="203"/>
    </location>
</feature>
<comment type="caution">
    <text evidence="3">The sequence shown here is derived from an EMBL/GenBank/DDBJ whole genome shotgun (WGS) entry which is preliminary data.</text>
</comment>
<name>A0AAE1U792_9EUCA</name>
<evidence type="ECO:0000256" key="1">
    <source>
        <dbReference type="SAM" id="MobiDB-lite"/>
    </source>
</evidence>
<dbReference type="AlphaFoldDB" id="A0AAE1U792"/>
<keyword evidence="4" id="KW-1185">Reference proteome</keyword>
<evidence type="ECO:0000256" key="2">
    <source>
        <dbReference type="SAM" id="Phobius"/>
    </source>
</evidence>
<feature type="transmembrane region" description="Helical" evidence="2">
    <location>
        <begin position="130"/>
        <end position="154"/>
    </location>
</feature>
<dbReference type="Proteomes" id="UP001292094">
    <property type="component" value="Unassembled WGS sequence"/>
</dbReference>
<evidence type="ECO:0000313" key="3">
    <source>
        <dbReference type="EMBL" id="KAK4312677.1"/>
    </source>
</evidence>
<evidence type="ECO:0000313" key="4">
    <source>
        <dbReference type="Proteomes" id="UP001292094"/>
    </source>
</evidence>
<reference evidence="3" key="1">
    <citation type="submission" date="2023-11" db="EMBL/GenBank/DDBJ databases">
        <title>Genome assemblies of two species of porcelain crab, Petrolisthes cinctipes and Petrolisthes manimaculis (Anomura: Porcellanidae).</title>
        <authorList>
            <person name="Angst P."/>
        </authorList>
    </citation>
    <scope>NUCLEOTIDE SEQUENCE</scope>
    <source>
        <strain evidence="3">PB745_02</strain>
        <tissue evidence="3">Gill</tissue>
    </source>
</reference>
<proteinExistence type="predicted"/>
<keyword evidence="2" id="KW-1133">Transmembrane helix</keyword>
<gene>
    <name evidence="3" type="ORF">Pmani_015912</name>
</gene>
<dbReference type="EMBL" id="JAWZYT010001387">
    <property type="protein sequence ID" value="KAK4312677.1"/>
    <property type="molecule type" value="Genomic_DNA"/>
</dbReference>
<sequence length="213" mass="23716">MGLLFRGLRPCVSFRTASNCVCVDFRQCVIAALCGLLPCIELLVKYKDPIDTSQHRIIFNLTPGSGVGGNGVDTSTLYNITSGRMGFLYRLGGLNREQRYRVNMSGLRGESEVLWFNLVFITGEDDGDNIYNLTGIFLVLGISTIIMVVVMVCVGYEKLIHQKKDECCRFLCCKRKRRGDNSRPPPTSSISPEPLVVRDGRGSAFDKNSAIRY</sequence>
<organism evidence="3 4">
    <name type="scientific">Petrolisthes manimaculis</name>
    <dbReference type="NCBI Taxonomy" id="1843537"/>
    <lineage>
        <taxon>Eukaryota</taxon>
        <taxon>Metazoa</taxon>
        <taxon>Ecdysozoa</taxon>
        <taxon>Arthropoda</taxon>
        <taxon>Crustacea</taxon>
        <taxon>Multicrustacea</taxon>
        <taxon>Malacostraca</taxon>
        <taxon>Eumalacostraca</taxon>
        <taxon>Eucarida</taxon>
        <taxon>Decapoda</taxon>
        <taxon>Pleocyemata</taxon>
        <taxon>Anomura</taxon>
        <taxon>Galatheoidea</taxon>
        <taxon>Porcellanidae</taxon>
        <taxon>Petrolisthes</taxon>
    </lineage>
</organism>